<dbReference type="RefSeq" id="WP_246135400.1">
    <property type="nucleotide sequence ID" value="NZ_BJZO01000017.1"/>
</dbReference>
<feature type="domain" description="Thiamine phosphate synthase/TenI" evidence="1">
    <location>
        <begin position="58"/>
        <end position="220"/>
    </location>
</feature>
<dbReference type="GO" id="GO:0009228">
    <property type="term" value="P:thiamine biosynthetic process"/>
    <property type="evidence" value="ECO:0007669"/>
    <property type="project" value="UniProtKB-KW"/>
</dbReference>
<evidence type="ECO:0000313" key="2">
    <source>
        <dbReference type="EMBL" id="GEO80820.1"/>
    </source>
</evidence>
<dbReference type="Pfam" id="PF02581">
    <property type="entry name" value="TMP-TENI"/>
    <property type="match status" value="1"/>
</dbReference>
<dbReference type="SUPFAM" id="SSF51391">
    <property type="entry name" value="Thiamin phosphate synthase"/>
    <property type="match status" value="1"/>
</dbReference>
<comment type="caution">
    <text evidence="2">The sequence shown here is derived from an EMBL/GenBank/DDBJ whole genome shotgun (WGS) entry which is preliminary data.</text>
</comment>
<evidence type="ECO:0000259" key="1">
    <source>
        <dbReference type="Pfam" id="PF02581"/>
    </source>
</evidence>
<proteinExistence type="predicted"/>
<protein>
    <submittedName>
        <fullName evidence="2">Thiamine phosphate synthase</fullName>
    </submittedName>
</protein>
<dbReference type="EMBL" id="BJZO01000017">
    <property type="protein sequence ID" value="GEO80820.1"/>
    <property type="molecule type" value="Genomic_DNA"/>
</dbReference>
<dbReference type="AlphaFoldDB" id="A0A512H611"/>
<dbReference type="Gene3D" id="3.20.20.70">
    <property type="entry name" value="Aldolase class I"/>
    <property type="match status" value="1"/>
</dbReference>
<evidence type="ECO:0000313" key="3">
    <source>
        <dbReference type="Proteomes" id="UP000321567"/>
    </source>
</evidence>
<gene>
    <name evidence="2" type="ORF">ROR02_09510</name>
</gene>
<dbReference type="InterPro" id="IPR036206">
    <property type="entry name" value="ThiamineP_synth_sf"/>
</dbReference>
<reference evidence="2 3" key="1">
    <citation type="submission" date="2019-07" db="EMBL/GenBank/DDBJ databases">
        <title>Whole genome shotgun sequence of Rhodospirillum oryzae NBRC 107573.</title>
        <authorList>
            <person name="Hosoyama A."/>
            <person name="Uohara A."/>
            <person name="Ohji S."/>
            <person name="Ichikawa N."/>
        </authorList>
    </citation>
    <scope>NUCLEOTIDE SEQUENCE [LARGE SCALE GENOMIC DNA]</scope>
    <source>
        <strain evidence="2 3">NBRC 107573</strain>
    </source>
</reference>
<keyword evidence="3" id="KW-1185">Reference proteome</keyword>
<dbReference type="Proteomes" id="UP000321567">
    <property type="component" value="Unassembled WGS sequence"/>
</dbReference>
<dbReference type="InterPro" id="IPR013785">
    <property type="entry name" value="Aldolase_TIM"/>
</dbReference>
<name>A0A512H611_9PROT</name>
<accession>A0A512H611</accession>
<dbReference type="InterPro" id="IPR022998">
    <property type="entry name" value="ThiamineP_synth_TenI"/>
</dbReference>
<organism evidence="2 3">
    <name type="scientific">Pararhodospirillum oryzae</name>
    <dbReference type="NCBI Taxonomy" id="478448"/>
    <lineage>
        <taxon>Bacteria</taxon>
        <taxon>Pseudomonadati</taxon>
        <taxon>Pseudomonadota</taxon>
        <taxon>Alphaproteobacteria</taxon>
        <taxon>Rhodospirillales</taxon>
        <taxon>Rhodospirillaceae</taxon>
        <taxon>Pararhodospirillum</taxon>
    </lineage>
</organism>
<sequence>MIASLASQARRLARALRGKGSARRTPGAAQGRPVAAVLLSDPRRLPDPTACLDALPRGGLVVVRAHGLPAAEGVALAVRLGRRARRLGLRVALAASGPWPPLPRGLDGVHLPEGVARRVPLARVLLWRRAGAGRILCCAAHGAAGLARARALKASVVMLSPVFPTRSHPGAPGLGPLRAALLAAGGRKRPGPRVMALGGVNTRTARRLPPGALGGVAAIEGWAEGERA</sequence>